<dbReference type="NCBIfam" id="TIGR00191">
    <property type="entry name" value="thrB"/>
    <property type="match status" value="1"/>
</dbReference>
<comment type="similarity">
    <text evidence="2 13">Belongs to the GHMP kinase family. Homoserine kinase subfamily.</text>
</comment>
<sequence>MTYYLKVPGSTSNLGPGFDSIGMAVNRYLYLSFKEAKEWSIQFINQPDLLPNYKENLIYIAAIHTSKLFKKELTPLKIEMHSEIPLARGLGSSAAAIVAGIEIADVVLQLHLSKRQKAHIASLLEGHPDNTTASFYGGVTISTHSDTETDTLVCDASSIELIAMIPETELETKKSRQVLPKHLPFSEAIKGSSVGNLLVAAILQNDWQLAGKMMESDLFHQPYRESLIPDLPKITSFGRSIGVFGTALSGAGPTIISIVPKNSGEGFAKLFAEEFPQYHYNVLKPVNHGVVFLENFPKEISESISSSHSL</sequence>
<dbReference type="PIRSF" id="PIRSF000676">
    <property type="entry name" value="Homoser_kin"/>
    <property type="match status" value="1"/>
</dbReference>
<evidence type="ECO:0000256" key="13">
    <source>
        <dbReference type="HAMAP-Rule" id="MF_00384"/>
    </source>
</evidence>
<dbReference type="PATRIC" id="fig|157838.3.peg.4838"/>
<dbReference type="STRING" id="157838.AN964_22085"/>
<dbReference type="EC" id="2.7.1.39" evidence="3 13"/>
<evidence type="ECO:0000256" key="11">
    <source>
        <dbReference type="ARBA" id="ARBA00049375"/>
    </source>
</evidence>
<name>A0A0Q3WRI0_9BACI</name>
<evidence type="ECO:0000256" key="12">
    <source>
        <dbReference type="ARBA" id="ARBA00049954"/>
    </source>
</evidence>
<dbReference type="GO" id="GO:0009088">
    <property type="term" value="P:threonine biosynthetic process"/>
    <property type="evidence" value="ECO:0007669"/>
    <property type="project" value="UniProtKB-UniRule"/>
</dbReference>
<keyword evidence="17" id="KW-1185">Reference proteome</keyword>
<evidence type="ECO:0000256" key="6">
    <source>
        <dbReference type="ARBA" id="ARBA00022679"/>
    </source>
</evidence>
<dbReference type="SUPFAM" id="SSF54211">
    <property type="entry name" value="Ribosomal protein S5 domain 2-like"/>
    <property type="match status" value="1"/>
</dbReference>
<dbReference type="PRINTS" id="PR00958">
    <property type="entry name" value="HOMSERKINASE"/>
</dbReference>
<keyword evidence="10 13" id="KW-0067">ATP-binding</keyword>
<evidence type="ECO:0000256" key="10">
    <source>
        <dbReference type="ARBA" id="ARBA00022840"/>
    </source>
</evidence>
<dbReference type="OrthoDB" id="9769912at2"/>
<dbReference type="InterPro" id="IPR006204">
    <property type="entry name" value="GHMP_kinase_N_dom"/>
</dbReference>
<evidence type="ECO:0000256" key="5">
    <source>
        <dbReference type="ARBA" id="ARBA00022605"/>
    </source>
</evidence>
<dbReference type="InterPro" id="IPR020568">
    <property type="entry name" value="Ribosomal_Su5_D2-typ_SF"/>
</dbReference>
<dbReference type="PROSITE" id="PS00627">
    <property type="entry name" value="GHMP_KINASES_ATP"/>
    <property type="match status" value="1"/>
</dbReference>
<evidence type="ECO:0000256" key="4">
    <source>
        <dbReference type="ARBA" id="ARBA00017858"/>
    </source>
</evidence>
<dbReference type="InterPro" id="IPR000870">
    <property type="entry name" value="Homoserine_kinase"/>
</dbReference>
<comment type="function">
    <text evidence="12 13">Catalyzes the ATP-dependent phosphorylation of L-homoserine to L-homoserine phosphate.</text>
</comment>
<feature type="binding site" evidence="13">
    <location>
        <begin position="85"/>
        <end position="95"/>
    </location>
    <ligand>
        <name>ATP</name>
        <dbReference type="ChEBI" id="CHEBI:30616"/>
    </ligand>
</feature>
<dbReference type="SUPFAM" id="SSF55060">
    <property type="entry name" value="GHMP Kinase, C-terminal domain"/>
    <property type="match status" value="1"/>
</dbReference>
<comment type="caution">
    <text evidence="16">The sequence shown here is derived from an EMBL/GenBank/DDBJ whole genome shotgun (WGS) entry which is preliminary data.</text>
</comment>
<proteinExistence type="inferred from homology"/>
<dbReference type="UniPathway" id="UPA00050">
    <property type="reaction ID" value="UER00064"/>
</dbReference>
<evidence type="ECO:0000256" key="3">
    <source>
        <dbReference type="ARBA" id="ARBA00012078"/>
    </source>
</evidence>
<dbReference type="PANTHER" id="PTHR20861">
    <property type="entry name" value="HOMOSERINE/4-DIPHOSPHOCYTIDYL-2-C-METHYL-D-ERYTHRITOL KINASE"/>
    <property type="match status" value="1"/>
</dbReference>
<keyword evidence="9 13" id="KW-0418">Kinase</keyword>
<comment type="catalytic activity">
    <reaction evidence="11 13">
        <text>L-homoserine + ATP = O-phospho-L-homoserine + ADP + H(+)</text>
        <dbReference type="Rhea" id="RHEA:13985"/>
        <dbReference type="ChEBI" id="CHEBI:15378"/>
        <dbReference type="ChEBI" id="CHEBI:30616"/>
        <dbReference type="ChEBI" id="CHEBI:57476"/>
        <dbReference type="ChEBI" id="CHEBI:57590"/>
        <dbReference type="ChEBI" id="CHEBI:456216"/>
        <dbReference type="EC" id="2.7.1.39"/>
    </reaction>
</comment>
<dbReference type="Gene3D" id="3.30.70.890">
    <property type="entry name" value="GHMP kinase, C-terminal domain"/>
    <property type="match status" value="1"/>
</dbReference>
<evidence type="ECO:0000256" key="9">
    <source>
        <dbReference type="ARBA" id="ARBA00022777"/>
    </source>
</evidence>
<accession>A0A0Q3WRI0</accession>
<evidence type="ECO:0000256" key="8">
    <source>
        <dbReference type="ARBA" id="ARBA00022741"/>
    </source>
</evidence>
<comment type="pathway">
    <text evidence="1 13">Amino-acid biosynthesis; L-threonine biosynthesis; L-threonine from L-aspartate: step 4/5.</text>
</comment>
<organism evidence="16 17">
    <name type="scientific">Heyndrickxia shackletonii</name>
    <dbReference type="NCBI Taxonomy" id="157838"/>
    <lineage>
        <taxon>Bacteria</taxon>
        <taxon>Bacillati</taxon>
        <taxon>Bacillota</taxon>
        <taxon>Bacilli</taxon>
        <taxon>Bacillales</taxon>
        <taxon>Bacillaceae</taxon>
        <taxon>Heyndrickxia</taxon>
    </lineage>
</organism>
<evidence type="ECO:0000256" key="7">
    <source>
        <dbReference type="ARBA" id="ARBA00022697"/>
    </source>
</evidence>
<dbReference type="InterPro" id="IPR014721">
    <property type="entry name" value="Ribsml_uS5_D2-typ_fold_subgr"/>
</dbReference>
<dbReference type="Proteomes" id="UP000051888">
    <property type="component" value="Unassembled WGS sequence"/>
</dbReference>
<keyword evidence="13" id="KW-0963">Cytoplasm</keyword>
<dbReference type="Gene3D" id="3.30.230.10">
    <property type="match status" value="1"/>
</dbReference>
<reference evidence="16 17" key="1">
    <citation type="submission" date="2015-09" db="EMBL/GenBank/DDBJ databases">
        <title>Genome sequencing project for genomic taxonomy and phylogenomics of Bacillus-like bacteria.</title>
        <authorList>
            <person name="Liu B."/>
            <person name="Wang J."/>
            <person name="Zhu Y."/>
            <person name="Liu G."/>
            <person name="Chen Q."/>
            <person name="Chen Z."/>
            <person name="Lan J."/>
            <person name="Che J."/>
            <person name="Ge C."/>
            <person name="Shi H."/>
            <person name="Pan Z."/>
            <person name="Liu X."/>
        </authorList>
    </citation>
    <scope>NUCLEOTIDE SEQUENCE [LARGE SCALE GENOMIC DNA]</scope>
    <source>
        <strain evidence="16 17">LMG 18435</strain>
    </source>
</reference>
<feature type="domain" description="GHMP kinase C-terminal" evidence="15">
    <location>
        <begin position="199"/>
        <end position="264"/>
    </location>
</feature>
<dbReference type="AlphaFoldDB" id="A0A0Q3WRI0"/>
<dbReference type="InterPro" id="IPR006203">
    <property type="entry name" value="GHMP_knse_ATP-bd_CS"/>
</dbReference>
<evidence type="ECO:0000259" key="14">
    <source>
        <dbReference type="Pfam" id="PF00288"/>
    </source>
</evidence>
<dbReference type="Pfam" id="PF00288">
    <property type="entry name" value="GHMP_kinases_N"/>
    <property type="match status" value="1"/>
</dbReference>
<dbReference type="EMBL" id="LJJC01000015">
    <property type="protein sequence ID" value="KQL50362.1"/>
    <property type="molecule type" value="Genomic_DNA"/>
</dbReference>
<feature type="domain" description="GHMP kinase N-terminal" evidence="14">
    <location>
        <begin position="56"/>
        <end position="138"/>
    </location>
</feature>
<dbReference type="HAMAP" id="MF_00384">
    <property type="entry name" value="Homoser_kinase"/>
    <property type="match status" value="1"/>
</dbReference>
<dbReference type="InterPro" id="IPR013750">
    <property type="entry name" value="GHMP_kinase_C_dom"/>
</dbReference>
<dbReference type="GO" id="GO:0004413">
    <property type="term" value="F:homoserine kinase activity"/>
    <property type="evidence" value="ECO:0007669"/>
    <property type="project" value="UniProtKB-UniRule"/>
</dbReference>
<dbReference type="PANTHER" id="PTHR20861:SF1">
    <property type="entry name" value="HOMOSERINE KINASE"/>
    <property type="match status" value="1"/>
</dbReference>
<evidence type="ECO:0000256" key="1">
    <source>
        <dbReference type="ARBA" id="ARBA00005015"/>
    </source>
</evidence>
<keyword evidence="7 13" id="KW-0791">Threonine biosynthesis</keyword>
<keyword evidence="6 13" id="KW-0808">Transferase</keyword>
<dbReference type="RefSeq" id="WP_055741964.1">
    <property type="nucleotide sequence ID" value="NZ_JAAIWL010000038.1"/>
</dbReference>
<protein>
    <recommendedName>
        <fullName evidence="4 13">Homoserine kinase</fullName>
        <shortName evidence="13">HK</shortName>
        <shortName evidence="13">HSK</shortName>
        <ecNumber evidence="3 13">2.7.1.39</ecNumber>
    </recommendedName>
</protein>
<dbReference type="GO" id="GO:0005737">
    <property type="term" value="C:cytoplasm"/>
    <property type="evidence" value="ECO:0007669"/>
    <property type="project" value="UniProtKB-SubCell"/>
</dbReference>
<gene>
    <name evidence="13" type="primary">thrB</name>
    <name evidence="16" type="ORF">AN964_22085</name>
</gene>
<keyword evidence="5 13" id="KW-0028">Amino-acid biosynthesis</keyword>
<evidence type="ECO:0000313" key="16">
    <source>
        <dbReference type="EMBL" id="KQL50362.1"/>
    </source>
</evidence>
<dbReference type="GO" id="GO:0005524">
    <property type="term" value="F:ATP binding"/>
    <property type="evidence" value="ECO:0007669"/>
    <property type="project" value="UniProtKB-UniRule"/>
</dbReference>
<evidence type="ECO:0000256" key="2">
    <source>
        <dbReference type="ARBA" id="ARBA00007370"/>
    </source>
</evidence>
<dbReference type="InterPro" id="IPR036554">
    <property type="entry name" value="GHMP_kinase_C_sf"/>
</dbReference>
<evidence type="ECO:0000259" key="15">
    <source>
        <dbReference type="Pfam" id="PF08544"/>
    </source>
</evidence>
<keyword evidence="8 13" id="KW-0547">Nucleotide-binding</keyword>
<evidence type="ECO:0000313" key="17">
    <source>
        <dbReference type="Proteomes" id="UP000051888"/>
    </source>
</evidence>
<comment type="subcellular location">
    <subcellularLocation>
        <location evidence="13">Cytoplasm</location>
    </subcellularLocation>
</comment>
<dbReference type="Pfam" id="PF08544">
    <property type="entry name" value="GHMP_kinases_C"/>
    <property type="match status" value="1"/>
</dbReference>